<feature type="non-terminal residue" evidence="1">
    <location>
        <position position="1"/>
    </location>
</feature>
<name>A0A0G4H327_9ALVE</name>
<evidence type="ECO:0000313" key="1">
    <source>
        <dbReference type="EMBL" id="CEM38083.1"/>
    </source>
</evidence>
<protein>
    <submittedName>
        <fullName evidence="1">Uncharacterized protein</fullName>
    </submittedName>
</protein>
<dbReference type="EMBL" id="CDMZ01001830">
    <property type="protein sequence ID" value="CEM38083.1"/>
    <property type="molecule type" value="Genomic_DNA"/>
</dbReference>
<dbReference type="AlphaFoldDB" id="A0A0G4H327"/>
<accession>A0A0G4H327</accession>
<organism evidence="1">
    <name type="scientific">Chromera velia CCMP2878</name>
    <dbReference type="NCBI Taxonomy" id="1169474"/>
    <lineage>
        <taxon>Eukaryota</taxon>
        <taxon>Sar</taxon>
        <taxon>Alveolata</taxon>
        <taxon>Colpodellida</taxon>
        <taxon>Chromeraceae</taxon>
        <taxon>Chromera</taxon>
    </lineage>
</organism>
<dbReference type="VEuPathDB" id="CryptoDB:Cvel_24507"/>
<gene>
    <name evidence="1" type="ORF">Cvel_24507</name>
</gene>
<sequence>ADHDSLLSLPSIDDLRKTASELREVFVNARIATTGKADTKKGDVHFQEIKMNYEQWCIAVLQPLTRTVRDGRVTIEGPSTAKAMKVALFREFEQRKTVEEIVNSRLENFDAYCGDAKKSSPECEIISGFLGKTNLQSFEGCWTNLLDEEGERDKAENFLKDLHNLAMAEAGKLPPAPVEKKKQSSNIAAKLAKTVVKTVNKAFKPKGSKTSAPKKSNEDVWATLETDFHQFIRERS</sequence>
<proteinExistence type="predicted"/>
<reference evidence="1" key="1">
    <citation type="submission" date="2014-11" db="EMBL/GenBank/DDBJ databases">
        <authorList>
            <person name="Otto D Thomas"/>
            <person name="Naeem Raeece"/>
        </authorList>
    </citation>
    <scope>NUCLEOTIDE SEQUENCE</scope>
</reference>